<proteinExistence type="predicted"/>
<dbReference type="EMBL" id="PQVI01000084">
    <property type="protein sequence ID" value="POY42277.1"/>
    <property type="molecule type" value="Genomic_DNA"/>
</dbReference>
<gene>
    <name evidence="1" type="ORF">C3Z13_06625</name>
</gene>
<comment type="caution">
    <text evidence="1">The sequence shown here is derived from an EMBL/GenBank/DDBJ whole genome shotgun (WGS) entry which is preliminary data.</text>
</comment>
<protein>
    <submittedName>
        <fullName evidence="1">Uncharacterized protein</fullName>
    </submittedName>
</protein>
<accession>A0ABX4ZS20</accession>
<name>A0ABX4ZS20_9PAST</name>
<keyword evidence="2" id="KW-1185">Reference proteome</keyword>
<evidence type="ECO:0000313" key="1">
    <source>
        <dbReference type="EMBL" id="POY42277.1"/>
    </source>
</evidence>
<sequence length="225" mass="24765">MFTAKNLLNNKEAEISSKRTLINTNTVTNYGLIDGTENIIKTGILNNLGTGKIYGNHLAIQAEQLNNLNEGDKSATIAAREKLDLGIHTLVNKDHSLILSLGNLSIGGELDEHNQATGKATLIDNGSATIEALGDGDIRTEKLFNHDLHIKTGIQTEKEYFEEHALGNSSTRYRGNTNGKIYDGVYYVNNGSRDQHSYFRLNNGKKYRVLVGILGGITVQQKQQH</sequence>
<dbReference type="Proteomes" id="UP000237229">
    <property type="component" value="Unassembled WGS sequence"/>
</dbReference>
<organism evidence="1 2">
    <name type="scientific">Avibacterium endocarditidis</name>
    <dbReference type="NCBI Taxonomy" id="380674"/>
    <lineage>
        <taxon>Bacteria</taxon>
        <taxon>Pseudomonadati</taxon>
        <taxon>Pseudomonadota</taxon>
        <taxon>Gammaproteobacteria</taxon>
        <taxon>Pasteurellales</taxon>
        <taxon>Pasteurellaceae</taxon>
        <taxon>Avibacterium</taxon>
    </lineage>
</organism>
<reference evidence="1 2" key="1">
    <citation type="submission" date="2018-02" db="EMBL/GenBank/DDBJ databases">
        <title>Classification genera of Pasteurellaceae by whole genome sequence comparison.</title>
        <authorList>
            <person name="Christensen H."/>
        </authorList>
    </citation>
    <scope>NUCLEOTIDE SEQUENCE [LARGE SCALE GENOMIC DNA]</scope>
    <source>
        <strain evidence="1 2">20186H4H1</strain>
    </source>
</reference>
<dbReference type="RefSeq" id="WP_103855401.1">
    <property type="nucleotide sequence ID" value="NZ_PQVI01000084.1"/>
</dbReference>
<evidence type="ECO:0000313" key="2">
    <source>
        <dbReference type="Proteomes" id="UP000237229"/>
    </source>
</evidence>